<organism evidence="3 4">
    <name type="scientific">Colocasia esculenta</name>
    <name type="common">Wild taro</name>
    <name type="synonym">Arum esculentum</name>
    <dbReference type="NCBI Taxonomy" id="4460"/>
    <lineage>
        <taxon>Eukaryota</taxon>
        <taxon>Viridiplantae</taxon>
        <taxon>Streptophyta</taxon>
        <taxon>Embryophyta</taxon>
        <taxon>Tracheophyta</taxon>
        <taxon>Spermatophyta</taxon>
        <taxon>Magnoliopsida</taxon>
        <taxon>Liliopsida</taxon>
        <taxon>Araceae</taxon>
        <taxon>Aroideae</taxon>
        <taxon>Colocasieae</taxon>
        <taxon>Colocasia</taxon>
    </lineage>
</organism>
<dbReference type="PANTHER" id="PTHR19321:SF3">
    <property type="entry name" value="65-KDA MICROTUBULE-ASSOCIATED PROTEIN 8"/>
    <property type="match status" value="1"/>
</dbReference>
<dbReference type="GO" id="GO:0005819">
    <property type="term" value="C:spindle"/>
    <property type="evidence" value="ECO:0007669"/>
    <property type="project" value="TreeGrafter"/>
</dbReference>
<sequence>MMPQHLRKWHLAAGSLTHEIMQQDEKEVKRLDQNKAPKMKELFLQKQTELEDICRRSYMEKVGAIDHTDIIKSMERRILRAKREASNRKHILKKVEKWMELCSEERWLEEYNRVDEYQSLECLQDENRYSICRGAHKNLKRAEHARIIIKKIPDLLVTEINSWEKEEKKVFYYDEIF</sequence>
<keyword evidence="4" id="KW-1185">Reference proteome</keyword>
<evidence type="ECO:0000256" key="1">
    <source>
        <dbReference type="ARBA" id="ARBA00006187"/>
    </source>
</evidence>
<comment type="similarity">
    <text evidence="1">Belongs to the MAP65/ASE1 family.</text>
</comment>
<dbReference type="Pfam" id="PF03999">
    <property type="entry name" value="MAP65_ASE1"/>
    <property type="match status" value="1"/>
</dbReference>
<dbReference type="Proteomes" id="UP000652761">
    <property type="component" value="Unassembled WGS sequence"/>
</dbReference>
<dbReference type="EMBL" id="NMUH01007314">
    <property type="protein sequence ID" value="MQM17048.1"/>
    <property type="molecule type" value="Genomic_DNA"/>
</dbReference>
<comment type="caution">
    <text evidence="3">The sequence shown here is derived from an EMBL/GenBank/DDBJ whole genome shotgun (WGS) entry which is preliminary data.</text>
</comment>
<dbReference type="OrthoDB" id="642895at2759"/>
<name>A0A843XCC2_COLES</name>
<reference evidence="3" key="1">
    <citation type="submission" date="2017-07" db="EMBL/GenBank/DDBJ databases">
        <title>Taro Niue Genome Assembly and Annotation.</title>
        <authorList>
            <person name="Atibalentja N."/>
            <person name="Keating K."/>
            <person name="Fields C.J."/>
        </authorList>
    </citation>
    <scope>NUCLEOTIDE SEQUENCE</scope>
    <source>
        <strain evidence="3">Niue_2</strain>
        <tissue evidence="3">Leaf</tissue>
    </source>
</reference>
<protein>
    <submittedName>
        <fullName evidence="3">Uncharacterized protein</fullName>
    </submittedName>
</protein>
<dbReference type="GO" id="GO:0000226">
    <property type="term" value="P:microtubule cytoskeleton organization"/>
    <property type="evidence" value="ECO:0007669"/>
    <property type="project" value="InterPro"/>
</dbReference>
<dbReference type="GO" id="GO:0005874">
    <property type="term" value="C:microtubule"/>
    <property type="evidence" value="ECO:0007669"/>
    <property type="project" value="UniProtKB-KW"/>
</dbReference>
<dbReference type="Gene3D" id="1.20.58.1520">
    <property type="match status" value="1"/>
</dbReference>
<dbReference type="PANTHER" id="PTHR19321">
    <property type="entry name" value="PROTEIN REGULATOR OF CYTOKINESIS 1 PRC1-RELATED"/>
    <property type="match status" value="1"/>
</dbReference>
<dbReference type="InterPro" id="IPR007145">
    <property type="entry name" value="MAP65_Ase1_PRC1"/>
</dbReference>
<gene>
    <name evidence="3" type="ORF">Taro_050011</name>
</gene>
<accession>A0A843XCC2</accession>
<evidence type="ECO:0000313" key="3">
    <source>
        <dbReference type="EMBL" id="MQM17048.1"/>
    </source>
</evidence>
<dbReference type="GO" id="GO:0005737">
    <property type="term" value="C:cytoplasm"/>
    <property type="evidence" value="ECO:0007669"/>
    <property type="project" value="TreeGrafter"/>
</dbReference>
<dbReference type="GO" id="GO:0008017">
    <property type="term" value="F:microtubule binding"/>
    <property type="evidence" value="ECO:0007669"/>
    <property type="project" value="InterPro"/>
</dbReference>
<evidence type="ECO:0000313" key="4">
    <source>
        <dbReference type="Proteomes" id="UP000652761"/>
    </source>
</evidence>
<proteinExistence type="inferred from homology"/>
<evidence type="ECO:0000256" key="2">
    <source>
        <dbReference type="ARBA" id="ARBA00022701"/>
    </source>
</evidence>
<dbReference type="AlphaFoldDB" id="A0A843XCC2"/>
<keyword evidence="2" id="KW-0493">Microtubule</keyword>